<dbReference type="EC" id="3.4.21.53" evidence="10 11"/>
<dbReference type="CDD" id="cd19500">
    <property type="entry name" value="RecA-like_Lon"/>
    <property type="match status" value="1"/>
</dbReference>
<comment type="subunit">
    <text evidence="10 11">Homohexamer. Organized in a ring with a central cavity.</text>
</comment>
<dbReference type="InterPro" id="IPR027417">
    <property type="entry name" value="P-loop_NTPase"/>
</dbReference>
<evidence type="ECO:0000256" key="11">
    <source>
        <dbReference type="PIRNR" id="PIRNR001174"/>
    </source>
</evidence>
<evidence type="ECO:0000256" key="5">
    <source>
        <dbReference type="ARBA" id="ARBA00022801"/>
    </source>
</evidence>
<organism evidence="20 21">
    <name type="scientific">Methyloceanibacter marginalis</name>
    <dbReference type="NCBI Taxonomy" id="1774971"/>
    <lineage>
        <taxon>Bacteria</taxon>
        <taxon>Pseudomonadati</taxon>
        <taxon>Pseudomonadota</taxon>
        <taxon>Alphaproteobacteria</taxon>
        <taxon>Hyphomicrobiales</taxon>
        <taxon>Hyphomicrobiaceae</taxon>
        <taxon>Methyloceanibacter</taxon>
    </lineage>
</organism>
<dbReference type="GO" id="GO:0005524">
    <property type="term" value="F:ATP binding"/>
    <property type="evidence" value="ECO:0007669"/>
    <property type="project" value="UniProtKB-UniRule"/>
</dbReference>
<dbReference type="PROSITE" id="PS51786">
    <property type="entry name" value="LON_PROTEOLYTIC"/>
    <property type="match status" value="1"/>
</dbReference>
<evidence type="ECO:0000256" key="6">
    <source>
        <dbReference type="ARBA" id="ARBA00022825"/>
    </source>
</evidence>
<dbReference type="InterPro" id="IPR027065">
    <property type="entry name" value="Lon_Prtase"/>
</dbReference>
<dbReference type="EMBL" id="LPWD01000466">
    <property type="protein sequence ID" value="ODR94295.1"/>
    <property type="molecule type" value="Genomic_DNA"/>
</dbReference>
<feature type="active site" evidence="10 12">
    <location>
        <position position="709"/>
    </location>
</feature>
<dbReference type="Gene3D" id="2.30.130.40">
    <property type="entry name" value="LON domain-like"/>
    <property type="match status" value="1"/>
</dbReference>
<dbReference type="GO" id="GO:0043565">
    <property type="term" value="F:sequence-specific DNA binding"/>
    <property type="evidence" value="ECO:0007669"/>
    <property type="project" value="UniProtKB-UniRule"/>
</dbReference>
<feature type="coiled-coil region" evidence="16">
    <location>
        <begin position="195"/>
        <end position="259"/>
    </location>
</feature>
<dbReference type="Pfam" id="PF02190">
    <property type="entry name" value="LON_substr_bdg"/>
    <property type="match status" value="1"/>
</dbReference>
<feature type="binding site" evidence="10 13">
    <location>
        <begin position="344"/>
        <end position="351"/>
    </location>
    <ligand>
        <name>ATP</name>
        <dbReference type="ChEBI" id="CHEBI:30616"/>
    </ligand>
</feature>
<comment type="subcellular location">
    <subcellularLocation>
        <location evidence="1 10 11">Cytoplasm</location>
    </subcellularLocation>
</comment>
<accession>A0A1E3VL83</accession>
<dbReference type="InterPro" id="IPR020568">
    <property type="entry name" value="Ribosomal_Su5_D2-typ_SF"/>
</dbReference>
<dbReference type="InterPro" id="IPR004815">
    <property type="entry name" value="Lon_bac/euk-typ"/>
</dbReference>
<keyword evidence="8 10" id="KW-0346">Stress response</keyword>
<dbReference type="Pfam" id="PF22667">
    <property type="entry name" value="Lon_lid"/>
    <property type="match status" value="1"/>
</dbReference>
<keyword evidence="7 10" id="KW-0067">ATP-binding</keyword>
<dbReference type="SMART" id="SM00382">
    <property type="entry name" value="AAA"/>
    <property type="match status" value="1"/>
</dbReference>
<evidence type="ECO:0000256" key="4">
    <source>
        <dbReference type="ARBA" id="ARBA00022741"/>
    </source>
</evidence>
<feature type="domain" description="Lon N-terminal" evidence="19">
    <location>
        <begin position="1"/>
        <end position="192"/>
    </location>
</feature>
<evidence type="ECO:0000256" key="9">
    <source>
        <dbReference type="ARBA" id="ARBA00050665"/>
    </source>
</evidence>
<evidence type="ECO:0000256" key="2">
    <source>
        <dbReference type="ARBA" id="ARBA00022490"/>
    </source>
</evidence>
<evidence type="ECO:0000256" key="8">
    <source>
        <dbReference type="ARBA" id="ARBA00023016"/>
    </source>
</evidence>
<dbReference type="InterPro" id="IPR003111">
    <property type="entry name" value="Lon_prtase_N"/>
</dbReference>
<keyword evidence="16" id="KW-0175">Coiled coil</keyword>
<dbReference type="GO" id="GO:0034605">
    <property type="term" value="P:cellular response to heat"/>
    <property type="evidence" value="ECO:0007669"/>
    <property type="project" value="UniProtKB-UniRule"/>
</dbReference>
<evidence type="ECO:0000256" key="10">
    <source>
        <dbReference type="HAMAP-Rule" id="MF_01973"/>
    </source>
</evidence>
<dbReference type="FunFam" id="1.20.5.5270:FF:000002">
    <property type="entry name" value="Lon protease homolog"/>
    <property type="match status" value="1"/>
</dbReference>
<evidence type="ECO:0000256" key="14">
    <source>
        <dbReference type="PROSITE-ProRule" id="PRU01122"/>
    </source>
</evidence>
<dbReference type="SMART" id="SM00464">
    <property type="entry name" value="LON"/>
    <property type="match status" value="1"/>
</dbReference>
<keyword evidence="5 10" id="KW-0378">Hydrolase</keyword>
<keyword evidence="20" id="KW-0238">DNA-binding</keyword>
<dbReference type="Pfam" id="PF00004">
    <property type="entry name" value="AAA"/>
    <property type="match status" value="1"/>
</dbReference>
<dbReference type="Pfam" id="PF05362">
    <property type="entry name" value="Lon_C"/>
    <property type="match status" value="1"/>
</dbReference>
<comment type="catalytic activity">
    <reaction evidence="9 10 11 14">
        <text>Hydrolysis of proteins in presence of ATP.</text>
        <dbReference type="EC" id="3.4.21.53"/>
    </reaction>
</comment>
<dbReference type="Gene3D" id="1.20.5.5270">
    <property type="match status" value="1"/>
</dbReference>
<dbReference type="SUPFAM" id="SSF52540">
    <property type="entry name" value="P-loop containing nucleoside triphosphate hydrolases"/>
    <property type="match status" value="1"/>
</dbReference>
<dbReference type="InterPro" id="IPR008269">
    <property type="entry name" value="Lon_proteolytic"/>
</dbReference>
<dbReference type="PRINTS" id="PR00830">
    <property type="entry name" value="ENDOLAPTASE"/>
</dbReference>
<comment type="function">
    <text evidence="10">ATP-dependent serine protease that mediates the selective degradation of mutant and abnormal proteins as well as certain short-lived regulatory proteins. Required for cellular homeostasis and for survival from DNA damage and developmental changes induced by stress. Degrades polypeptides processively to yield small peptide fragments that are 5 to 10 amino acids long. Binds to DNA in a double-stranded, site-specific manner.</text>
</comment>
<name>A0A1E3VL83_9HYPH</name>
<dbReference type="Gene3D" id="3.30.230.10">
    <property type="match status" value="1"/>
</dbReference>
<dbReference type="GO" id="GO:0005737">
    <property type="term" value="C:cytoplasm"/>
    <property type="evidence" value="ECO:0007669"/>
    <property type="project" value="UniProtKB-SubCell"/>
</dbReference>
<evidence type="ECO:0000259" key="19">
    <source>
        <dbReference type="PROSITE" id="PS51787"/>
    </source>
</evidence>
<dbReference type="FunFam" id="3.40.50.300:FF:000021">
    <property type="entry name" value="Lon protease homolog"/>
    <property type="match status" value="1"/>
</dbReference>
<dbReference type="Gene3D" id="3.40.50.300">
    <property type="entry name" value="P-loop containing nucleotide triphosphate hydrolases"/>
    <property type="match status" value="1"/>
</dbReference>
<dbReference type="PROSITE" id="PS01046">
    <property type="entry name" value="LON_SER"/>
    <property type="match status" value="1"/>
</dbReference>
<dbReference type="Gene3D" id="1.20.58.1480">
    <property type="match status" value="1"/>
</dbReference>
<keyword evidence="2 10" id="KW-0963">Cytoplasm</keyword>
<dbReference type="PANTHER" id="PTHR10046">
    <property type="entry name" value="ATP DEPENDENT LON PROTEASE FAMILY MEMBER"/>
    <property type="match status" value="1"/>
</dbReference>
<dbReference type="InterPro" id="IPR015947">
    <property type="entry name" value="PUA-like_sf"/>
</dbReference>
<evidence type="ECO:0000313" key="21">
    <source>
        <dbReference type="Proteomes" id="UP000095042"/>
    </source>
</evidence>
<dbReference type="InterPro" id="IPR003593">
    <property type="entry name" value="AAA+_ATPase"/>
</dbReference>
<evidence type="ECO:0000256" key="7">
    <source>
        <dbReference type="ARBA" id="ARBA00022840"/>
    </source>
</evidence>
<dbReference type="PIRSF" id="PIRSF001174">
    <property type="entry name" value="Lon_proteas"/>
    <property type="match status" value="1"/>
</dbReference>
<protein>
    <recommendedName>
        <fullName evidence="10 11">Lon protease</fullName>
        <ecNumber evidence="10 11">3.4.21.53</ecNumber>
    </recommendedName>
    <alternativeName>
        <fullName evidence="10">ATP-dependent protease La</fullName>
    </alternativeName>
</protein>
<evidence type="ECO:0000256" key="16">
    <source>
        <dbReference type="SAM" id="Coils"/>
    </source>
</evidence>
<dbReference type="AlphaFoldDB" id="A0A1E3VL83"/>
<dbReference type="InterPro" id="IPR054594">
    <property type="entry name" value="Lon_lid"/>
</dbReference>
<dbReference type="InterPro" id="IPR027543">
    <property type="entry name" value="Lon_bac"/>
</dbReference>
<dbReference type="HAMAP" id="MF_01973">
    <property type="entry name" value="lon_bact"/>
    <property type="match status" value="1"/>
</dbReference>
<dbReference type="NCBIfam" id="NF008053">
    <property type="entry name" value="PRK10787.1"/>
    <property type="match status" value="1"/>
</dbReference>
<feature type="domain" description="Lon proteolytic" evidence="18">
    <location>
        <begin position="579"/>
        <end position="760"/>
    </location>
</feature>
<comment type="similarity">
    <text evidence="10 11 14 15">Belongs to the peptidase S16 family.</text>
</comment>
<dbReference type="GO" id="GO:0016887">
    <property type="term" value="F:ATP hydrolysis activity"/>
    <property type="evidence" value="ECO:0007669"/>
    <property type="project" value="UniProtKB-UniRule"/>
</dbReference>
<comment type="caution">
    <text evidence="20">The sequence shown here is derived from an EMBL/GenBank/DDBJ whole genome shotgun (WGS) entry which is preliminary data.</text>
</comment>
<dbReference type="SUPFAM" id="SSF88697">
    <property type="entry name" value="PUA domain-like"/>
    <property type="match status" value="1"/>
</dbReference>
<proteinExistence type="evidence at transcript level"/>
<keyword evidence="4 10" id="KW-0547">Nucleotide-binding</keyword>
<reference evidence="20 21" key="1">
    <citation type="journal article" date="2016" name="Environ. Microbiol.">
        <title>New Methyloceanibacter diversity from North Sea sediments includes methanotroph containing solely the soluble methane monooxygenase.</title>
        <authorList>
            <person name="Vekeman B."/>
            <person name="Kerckhof F.M."/>
            <person name="Cremers G."/>
            <person name="de Vos P."/>
            <person name="Vandamme P."/>
            <person name="Boon N."/>
            <person name="Op den Camp H.J."/>
            <person name="Heylen K."/>
        </authorList>
    </citation>
    <scope>NUCLEOTIDE SEQUENCE [LARGE SCALE GENOMIC DNA]</scope>
    <source>
        <strain evidence="20 21">R-67177</strain>
    </source>
</reference>
<evidence type="ECO:0000256" key="13">
    <source>
        <dbReference type="PIRSR" id="PIRSR001174-2"/>
    </source>
</evidence>
<keyword evidence="21" id="KW-1185">Reference proteome</keyword>
<dbReference type="FunFam" id="3.30.230.10:FF:000010">
    <property type="entry name" value="Lon protease"/>
    <property type="match status" value="1"/>
</dbReference>
<dbReference type="InterPro" id="IPR008268">
    <property type="entry name" value="Peptidase_S16_AS"/>
</dbReference>
<dbReference type="GO" id="GO:0004176">
    <property type="term" value="F:ATP-dependent peptidase activity"/>
    <property type="evidence" value="ECO:0007669"/>
    <property type="project" value="UniProtKB-UniRule"/>
</dbReference>
<gene>
    <name evidence="10" type="primary">lon</name>
    <name evidence="20" type="ORF">AUC71_05145</name>
</gene>
<dbReference type="InterPro" id="IPR014721">
    <property type="entry name" value="Ribsml_uS5_D2-typ_fold_subgr"/>
</dbReference>
<evidence type="ECO:0000313" key="20">
    <source>
        <dbReference type="EMBL" id="ODR94295.1"/>
    </source>
</evidence>
<dbReference type="InterPro" id="IPR003959">
    <property type="entry name" value="ATPase_AAA_core"/>
</dbReference>
<evidence type="ECO:0000256" key="15">
    <source>
        <dbReference type="RuleBase" id="RU000591"/>
    </source>
</evidence>
<evidence type="ECO:0000259" key="18">
    <source>
        <dbReference type="PROSITE" id="PS51786"/>
    </source>
</evidence>
<dbReference type="RefSeq" id="WP_069625198.1">
    <property type="nucleotide sequence ID" value="NZ_LPWD01000466.1"/>
</dbReference>
<dbReference type="Gene3D" id="1.10.8.60">
    <property type="match status" value="1"/>
</dbReference>
<evidence type="ECO:0000256" key="17">
    <source>
        <dbReference type="SAM" id="MobiDB-lite"/>
    </source>
</evidence>
<sequence length="791" mass="88380">MLPLRDIVVFPYMIVPLFVGREKSIAALEEVMRTDKQILLVAQKNASDDEPTADGIYDMGTLASVLQLLKLPDGTVKVLVEGTRRAMISRYTDNENYFEAEIEPVEETVGAEDEIEALARSVVSQFESYVKLNKKISPEVLGTASQIEDYSKLADTIASHLAIKIAEKQQILEVTSVSERLERVFTLMESEISVLQVERKIRSRVKRQMEKTQREYYLNEQMKAIQKELGDSEEGRDDLAELENKIEKTKLSKEAREKAMAEFKKLRQMSPMSAEATVVRNYLDWLLSIPWGVKGKVKRDLDDAQKVLDEDHYGLEKVKDRIVEYLAVQNRTNMLKGPILCLVGPPGVGKTSLGKSIARSTGREFVRMSLGGVRDEAEIRGHRRTYIGSMPGKVIQSMKKAKKVNPLFLLDEIDKMGADFRGDPASALLEVLDPEQNHTFNDHYLEVDYDLSNVMFVTTANTLNIPPALMDRMEIIRIAGYTEDEKVEIARRHLIPEQVKNHGLEPEEFALDEEALKQVIRRYTREAGVRSLEREIAKLSRKSVKELLTTDHKTVRITMENLADYLGVPKYRYGEAELEDQVGVVTGLAWTEVGGEILTVEGVMMPGKGKMTVTGNLRDVMKESISAANAYVRARAVDFGIEPPLFEKRDIHVHVPEGATPKDGPSAGVAMVTAIISLMTGIPVSREVAMTGEITLRGRVLPIGGLKEKMLAALRAGIKTVIIPEENVKDLVEIPDSLKNKLEILPVSRVEEVLKLAFTRPPQPIVWEEEGEGAAQVVPAKDESASGLTAH</sequence>
<comment type="induction">
    <text evidence="10">By heat shock.</text>
</comment>
<dbReference type="NCBIfam" id="TIGR00763">
    <property type="entry name" value="lon"/>
    <property type="match status" value="1"/>
</dbReference>
<feature type="active site" evidence="10 12">
    <location>
        <position position="666"/>
    </location>
</feature>
<dbReference type="Proteomes" id="UP000095042">
    <property type="component" value="Unassembled WGS sequence"/>
</dbReference>
<dbReference type="InterPro" id="IPR046336">
    <property type="entry name" value="Lon_prtase_N_sf"/>
</dbReference>
<dbReference type="PROSITE" id="PS51787">
    <property type="entry name" value="LON_N"/>
    <property type="match status" value="1"/>
</dbReference>
<dbReference type="SUPFAM" id="SSF54211">
    <property type="entry name" value="Ribosomal protein S5 domain 2-like"/>
    <property type="match status" value="1"/>
</dbReference>
<dbReference type="GO" id="GO:0006515">
    <property type="term" value="P:protein quality control for misfolded or incompletely synthesized proteins"/>
    <property type="evidence" value="ECO:0007669"/>
    <property type="project" value="UniProtKB-UniRule"/>
</dbReference>
<evidence type="ECO:0000256" key="1">
    <source>
        <dbReference type="ARBA" id="ARBA00004496"/>
    </source>
</evidence>
<evidence type="ECO:0000256" key="12">
    <source>
        <dbReference type="PIRSR" id="PIRSR001174-1"/>
    </source>
</evidence>
<evidence type="ECO:0000256" key="3">
    <source>
        <dbReference type="ARBA" id="ARBA00022670"/>
    </source>
</evidence>
<keyword evidence="6 10" id="KW-0720">Serine protease</keyword>
<dbReference type="GO" id="GO:0004252">
    <property type="term" value="F:serine-type endopeptidase activity"/>
    <property type="evidence" value="ECO:0007669"/>
    <property type="project" value="UniProtKB-UniRule"/>
</dbReference>
<keyword evidence="3 10" id="KW-0645">Protease</keyword>
<feature type="region of interest" description="Disordered" evidence="17">
    <location>
        <begin position="771"/>
        <end position="791"/>
    </location>
</feature>